<sequence length="344" mass="39628">MQHSFSIIIVTWNALEHLQRFLPSVAATDYSDFEVIIANNASEDSTAEWIKTNYPECKVITYDRNYGYAAGNNRAVKYASGEILVFLNNDVKTEPHWLDGFDNVFQDRSVGIAQPKLRSVEDPEYFEYAGAAGGYIDWMGYPFCRGRLIDKVEKDEGQYDERSEIFWATGAAFAIRKELFIKAGGFDEDFEFHMEEIDLCWRCLKIGLKIQYVPNSTVYHLGGGSLPHGSPRKVFFNYRNSLLMLLKNLDRFIIPKIFFRLILDGISGVRSLLKGKPAETWAIIRAHFSFYGMIPTTLSKRTELKKKSTTQTPKNLVLMRLLIMEYFFRGKKTFNELEFSPNNN</sequence>
<dbReference type="PANTHER" id="PTHR43179">
    <property type="entry name" value="RHAMNOSYLTRANSFERASE WBBL"/>
    <property type="match status" value="1"/>
</dbReference>
<keyword evidence="2" id="KW-0328">Glycosyltransferase</keyword>
<dbReference type="Proteomes" id="UP001165366">
    <property type="component" value="Unassembled WGS sequence"/>
</dbReference>
<evidence type="ECO:0000256" key="1">
    <source>
        <dbReference type="ARBA" id="ARBA00006739"/>
    </source>
</evidence>
<dbReference type="SUPFAM" id="SSF53448">
    <property type="entry name" value="Nucleotide-diphospho-sugar transferases"/>
    <property type="match status" value="1"/>
</dbReference>
<keyword evidence="3" id="KW-0808">Transferase</keyword>
<proteinExistence type="inferred from homology"/>
<dbReference type="InterPro" id="IPR029044">
    <property type="entry name" value="Nucleotide-diphossugar_trans"/>
</dbReference>
<accession>A0ABS9KB28</accession>
<gene>
    <name evidence="5" type="ORF">L6773_05605</name>
</gene>
<dbReference type="CDD" id="cd04186">
    <property type="entry name" value="GT_2_like_c"/>
    <property type="match status" value="1"/>
</dbReference>
<comment type="caution">
    <text evidence="5">The sequence shown here is derived from an EMBL/GenBank/DDBJ whole genome shotgun (WGS) entry which is preliminary data.</text>
</comment>
<evidence type="ECO:0000256" key="3">
    <source>
        <dbReference type="ARBA" id="ARBA00022679"/>
    </source>
</evidence>
<name>A0ABS9KB28_9BACT</name>
<protein>
    <submittedName>
        <fullName evidence="5">Glycosyltransferase family 2 protein</fullName>
    </submittedName>
</protein>
<reference evidence="5" key="2">
    <citation type="submission" date="2024-05" db="EMBL/GenBank/DDBJ databases">
        <title>Rhodohalobacter halophilus gen. nov., sp. nov., a moderately halophilic member of the family Balneolaceae.</title>
        <authorList>
            <person name="Xia J."/>
        </authorList>
    </citation>
    <scope>NUCLEOTIDE SEQUENCE</scope>
    <source>
        <strain evidence="5">WB101</strain>
    </source>
</reference>
<reference evidence="5" key="1">
    <citation type="submission" date="2022-01" db="EMBL/GenBank/DDBJ databases">
        <authorList>
            <person name="Wang Y."/>
        </authorList>
    </citation>
    <scope>NUCLEOTIDE SEQUENCE</scope>
    <source>
        <strain evidence="5">WB101</strain>
    </source>
</reference>
<dbReference type="Pfam" id="PF00535">
    <property type="entry name" value="Glycos_transf_2"/>
    <property type="match status" value="1"/>
</dbReference>
<evidence type="ECO:0000256" key="2">
    <source>
        <dbReference type="ARBA" id="ARBA00022676"/>
    </source>
</evidence>
<keyword evidence="6" id="KW-1185">Reference proteome</keyword>
<feature type="domain" description="Glycosyltransferase 2-like" evidence="4">
    <location>
        <begin position="6"/>
        <end position="180"/>
    </location>
</feature>
<dbReference type="RefSeq" id="WP_237852875.1">
    <property type="nucleotide sequence ID" value="NZ_JAKLWS010000005.1"/>
</dbReference>
<dbReference type="Gene3D" id="3.90.550.10">
    <property type="entry name" value="Spore Coat Polysaccharide Biosynthesis Protein SpsA, Chain A"/>
    <property type="match status" value="1"/>
</dbReference>
<dbReference type="InterPro" id="IPR001173">
    <property type="entry name" value="Glyco_trans_2-like"/>
</dbReference>
<organism evidence="5 6">
    <name type="scientific">Rhodohalobacter sulfatireducens</name>
    <dbReference type="NCBI Taxonomy" id="2911366"/>
    <lineage>
        <taxon>Bacteria</taxon>
        <taxon>Pseudomonadati</taxon>
        <taxon>Balneolota</taxon>
        <taxon>Balneolia</taxon>
        <taxon>Balneolales</taxon>
        <taxon>Balneolaceae</taxon>
        <taxon>Rhodohalobacter</taxon>
    </lineage>
</organism>
<dbReference type="PANTHER" id="PTHR43179:SF12">
    <property type="entry name" value="GALACTOFURANOSYLTRANSFERASE GLFT2"/>
    <property type="match status" value="1"/>
</dbReference>
<evidence type="ECO:0000259" key="4">
    <source>
        <dbReference type="Pfam" id="PF00535"/>
    </source>
</evidence>
<dbReference type="EMBL" id="JAKLWS010000005">
    <property type="protein sequence ID" value="MCG2588030.1"/>
    <property type="molecule type" value="Genomic_DNA"/>
</dbReference>
<comment type="similarity">
    <text evidence="1">Belongs to the glycosyltransferase 2 family.</text>
</comment>
<evidence type="ECO:0000313" key="6">
    <source>
        <dbReference type="Proteomes" id="UP001165366"/>
    </source>
</evidence>
<evidence type="ECO:0000313" key="5">
    <source>
        <dbReference type="EMBL" id="MCG2588030.1"/>
    </source>
</evidence>